<dbReference type="SUPFAM" id="SSF54292">
    <property type="entry name" value="2Fe-2S ferredoxin-like"/>
    <property type="match status" value="1"/>
</dbReference>
<keyword evidence="4" id="KW-0408">Iron</keyword>
<reference evidence="8 9" key="1">
    <citation type="submission" date="2016-07" db="EMBL/GenBank/DDBJ databases">
        <title>Draft genome sequence of Prauserella muralis DSM 45305, isolated from a mould-covered wall in an indoor environment.</title>
        <authorList>
            <person name="Ruckert C."/>
            <person name="Albersmeier A."/>
            <person name="Jiang C.-L."/>
            <person name="Jiang Y."/>
            <person name="Kalinowski J."/>
            <person name="Schneider O."/>
            <person name="Winkler A."/>
            <person name="Zotchev S.B."/>
        </authorList>
    </citation>
    <scope>NUCLEOTIDE SEQUENCE [LARGE SCALE GENOMIC DNA]</scope>
    <source>
        <strain evidence="8 9">DSM 45305</strain>
    </source>
</reference>
<evidence type="ECO:0000256" key="1">
    <source>
        <dbReference type="ARBA" id="ARBA00022714"/>
    </source>
</evidence>
<accession>A0A2V4AG70</accession>
<evidence type="ECO:0000256" key="4">
    <source>
        <dbReference type="ARBA" id="ARBA00023004"/>
    </source>
</evidence>
<dbReference type="OrthoDB" id="159930at2"/>
<dbReference type="GO" id="GO:0046872">
    <property type="term" value="F:metal ion binding"/>
    <property type="evidence" value="ECO:0007669"/>
    <property type="project" value="UniProtKB-KW"/>
</dbReference>
<dbReference type="EMBL" id="MASW01000007">
    <property type="protein sequence ID" value="PXY18944.1"/>
    <property type="molecule type" value="Genomic_DNA"/>
</dbReference>
<evidence type="ECO:0000313" key="8">
    <source>
        <dbReference type="EMBL" id="PXY18944.1"/>
    </source>
</evidence>
<dbReference type="AlphaFoldDB" id="A0A2V4AG70"/>
<evidence type="ECO:0000313" key="9">
    <source>
        <dbReference type="Proteomes" id="UP000249915"/>
    </source>
</evidence>
<dbReference type="InterPro" id="IPR052914">
    <property type="entry name" value="Aldehyde_Oxdr_Iron-Sulfur"/>
</dbReference>
<evidence type="ECO:0000259" key="7">
    <source>
        <dbReference type="PROSITE" id="PS51085"/>
    </source>
</evidence>
<comment type="caution">
    <text evidence="8">The sequence shown here is derived from an EMBL/GenBank/DDBJ whole genome shotgun (WGS) entry which is preliminary data.</text>
</comment>
<dbReference type="InterPro" id="IPR012675">
    <property type="entry name" value="Beta-grasp_dom_sf"/>
</dbReference>
<dbReference type="Gene3D" id="3.10.20.30">
    <property type="match status" value="1"/>
</dbReference>
<dbReference type="InterPro" id="IPR001041">
    <property type="entry name" value="2Fe-2S_ferredoxin-type"/>
</dbReference>
<protein>
    <recommendedName>
        <fullName evidence="7">2Fe-2S ferredoxin-type domain-containing protein</fullName>
    </recommendedName>
</protein>
<dbReference type="Gene3D" id="1.10.150.120">
    <property type="entry name" value="[2Fe-2S]-binding domain"/>
    <property type="match status" value="1"/>
</dbReference>
<evidence type="ECO:0000256" key="2">
    <source>
        <dbReference type="ARBA" id="ARBA00022723"/>
    </source>
</evidence>
<keyword evidence="3" id="KW-0560">Oxidoreductase</keyword>
<evidence type="ECO:0000256" key="6">
    <source>
        <dbReference type="ARBA" id="ARBA00060707"/>
    </source>
</evidence>
<dbReference type="InterPro" id="IPR036010">
    <property type="entry name" value="2Fe-2S_ferredoxin-like_sf"/>
</dbReference>
<organism evidence="8 9">
    <name type="scientific">Prauserella muralis</name>
    <dbReference type="NCBI Taxonomy" id="588067"/>
    <lineage>
        <taxon>Bacteria</taxon>
        <taxon>Bacillati</taxon>
        <taxon>Actinomycetota</taxon>
        <taxon>Actinomycetes</taxon>
        <taxon>Pseudonocardiales</taxon>
        <taxon>Pseudonocardiaceae</taxon>
        <taxon>Prauserella</taxon>
    </lineage>
</organism>
<keyword evidence="2" id="KW-0479">Metal-binding</keyword>
<sequence>MTEIPQPAAEACSDPAGEPVVLTVNGRRHALAVDVRTTLADLLRDGLGATGTKVGCNQGTCGACTVLVDGARVLSCLTLAVTLDEATVTTIEGLAGPDGSLHPMQRAFVDADALQCGFCTPGQIMSALGLLAESGGTLADLDDDALRDRMSGNLCRCSSYPAILSAIRAAAED</sequence>
<dbReference type="InterPro" id="IPR036884">
    <property type="entry name" value="2Fe-2S-bd_dom_sf"/>
</dbReference>
<dbReference type="InterPro" id="IPR006058">
    <property type="entry name" value="2Fe2S_fd_BS"/>
</dbReference>
<dbReference type="PANTHER" id="PTHR45331:SF2">
    <property type="entry name" value="OXIDOREDUCTASE WITH IRON-SULFUR SUBUNIT"/>
    <property type="match status" value="1"/>
</dbReference>
<dbReference type="PROSITE" id="PS51085">
    <property type="entry name" value="2FE2S_FER_2"/>
    <property type="match status" value="1"/>
</dbReference>
<name>A0A2V4AG70_9PSEU</name>
<feature type="domain" description="2Fe-2S ferredoxin-type" evidence="7">
    <location>
        <begin position="18"/>
        <end position="94"/>
    </location>
</feature>
<dbReference type="FunFam" id="3.10.20.30:FF:000020">
    <property type="entry name" value="Xanthine dehydrogenase iron-sulfur subunit"/>
    <property type="match status" value="1"/>
</dbReference>
<comment type="pathway">
    <text evidence="6">Alkaloid degradation; nicotine degradation.</text>
</comment>
<dbReference type="RefSeq" id="WP_112284870.1">
    <property type="nucleotide sequence ID" value="NZ_MASW01000007.1"/>
</dbReference>
<proteinExistence type="predicted"/>
<dbReference type="Pfam" id="PF00111">
    <property type="entry name" value="Fer2"/>
    <property type="match status" value="1"/>
</dbReference>
<dbReference type="CDD" id="cd00207">
    <property type="entry name" value="fer2"/>
    <property type="match status" value="1"/>
</dbReference>
<dbReference type="Pfam" id="PF01799">
    <property type="entry name" value="Fer2_2"/>
    <property type="match status" value="1"/>
</dbReference>
<evidence type="ECO:0000256" key="3">
    <source>
        <dbReference type="ARBA" id="ARBA00023002"/>
    </source>
</evidence>
<gene>
    <name evidence="8" type="ORF">BAY60_29395</name>
</gene>
<keyword evidence="5" id="KW-0411">Iron-sulfur</keyword>
<dbReference type="GO" id="GO:0016903">
    <property type="term" value="F:oxidoreductase activity, acting on the aldehyde or oxo group of donors"/>
    <property type="evidence" value="ECO:0007669"/>
    <property type="project" value="TreeGrafter"/>
</dbReference>
<keyword evidence="9" id="KW-1185">Reference proteome</keyword>
<keyword evidence="1" id="KW-0001">2Fe-2S</keyword>
<dbReference type="GO" id="GO:0051537">
    <property type="term" value="F:2 iron, 2 sulfur cluster binding"/>
    <property type="evidence" value="ECO:0007669"/>
    <property type="project" value="UniProtKB-KW"/>
</dbReference>
<dbReference type="PROSITE" id="PS00197">
    <property type="entry name" value="2FE2S_FER_1"/>
    <property type="match status" value="1"/>
</dbReference>
<dbReference type="PANTHER" id="PTHR45331">
    <property type="entry name" value="OXIDOREDUCTASE, IRON-SULPHUR BINDING SUBUNIT-RELATED-RELATED"/>
    <property type="match status" value="1"/>
</dbReference>
<dbReference type="Proteomes" id="UP000249915">
    <property type="component" value="Unassembled WGS sequence"/>
</dbReference>
<dbReference type="InterPro" id="IPR002888">
    <property type="entry name" value="2Fe-2S-bd"/>
</dbReference>
<dbReference type="SUPFAM" id="SSF47741">
    <property type="entry name" value="CO dehydrogenase ISP C-domain like"/>
    <property type="match status" value="1"/>
</dbReference>
<evidence type="ECO:0000256" key="5">
    <source>
        <dbReference type="ARBA" id="ARBA00023014"/>
    </source>
</evidence>